<evidence type="ECO:0000313" key="1">
    <source>
        <dbReference type="EMBL" id="JAE34527.1"/>
    </source>
</evidence>
<organism evidence="1">
    <name type="scientific">Arundo donax</name>
    <name type="common">Giant reed</name>
    <name type="synonym">Donax arundinaceus</name>
    <dbReference type="NCBI Taxonomy" id="35708"/>
    <lineage>
        <taxon>Eukaryota</taxon>
        <taxon>Viridiplantae</taxon>
        <taxon>Streptophyta</taxon>
        <taxon>Embryophyta</taxon>
        <taxon>Tracheophyta</taxon>
        <taxon>Spermatophyta</taxon>
        <taxon>Magnoliopsida</taxon>
        <taxon>Liliopsida</taxon>
        <taxon>Poales</taxon>
        <taxon>Poaceae</taxon>
        <taxon>PACMAD clade</taxon>
        <taxon>Arundinoideae</taxon>
        <taxon>Arundineae</taxon>
        <taxon>Arundo</taxon>
    </lineage>
</organism>
<name>A0A0A9HCN9_ARUDO</name>
<sequence length="24" mass="2739">MYVCVSVSLCVYVCVTHRDFLSKS</sequence>
<protein>
    <submittedName>
        <fullName evidence="1">Uncharacterized protein</fullName>
    </submittedName>
</protein>
<accession>A0A0A9HCN9</accession>
<reference evidence="1" key="1">
    <citation type="submission" date="2014-09" db="EMBL/GenBank/DDBJ databases">
        <authorList>
            <person name="Magalhaes I.L.F."/>
            <person name="Oliveira U."/>
            <person name="Santos F.R."/>
            <person name="Vidigal T.H.D.A."/>
            <person name="Brescovit A.D."/>
            <person name="Santos A.J."/>
        </authorList>
    </citation>
    <scope>NUCLEOTIDE SEQUENCE</scope>
    <source>
        <tissue evidence="1">Shoot tissue taken approximately 20 cm above the soil surface</tissue>
    </source>
</reference>
<dbReference type="AlphaFoldDB" id="A0A0A9HCN9"/>
<reference evidence="1" key="2">
    <citation type="journal article" date="2015" name="Data Brief">
        <title>Shoot transcriptome of the giant reed, Arundo donax.</title>
        <authorList>
            <person name="Barrero R.A."/>
            <person name="Guerrero F.D."/>
            <person name="Moolhuijzen P."/>
            <person name="Goolsby J.A."/>
            <person name="Tidwell J."/>
            <person name="Bellgard S.E."/>
            <person name="Bellgard M.I."/>
        </authorList>
    </citation>
    <scope>NUCLEOTIDE SEQUENCE</scope>
    <source>
        <tissue evidence="1">Shoot tissue taken approximately 20 cm above the soil surface</tissue>
    </source>
</reference>
<proteinExistence type="predicted"/>
<dbReference type="EMBL" id="GBRH01163369">
    <property type="protein sequence ID" value="JAE34527.1"/>
    <property type="molecule type" value="Transcribed_RNA"/>
</dbReference>